<accession>A0A1T4NI60</accession>
<dbReference type="STRING" id="225324.SAMN02745126_02298"/>
<dbReference type="RefSeq" id="WP_139373846.1">
    <property type="nucleotide sequence ID" value="NZ_FUWJ01000002.1"/>
</dbReference>
<proteinExistence type="predicted"/>
<name>A0A1T4NI60_9HYPH</name>
<sequence length="74" mass="8014">MRHLLVAATMLIGALVVTFGTASVLQGVATARVNAPAEPFVVEATRPAVKPVSTKDRVLQARERLRTEAQFAWQ</sequence>
<gene>
    <name evidence="1" type="ORF">SAMN02745126_02298</name>
</gene>
<evidence type="ECO:0000313" key="2">
    <source>
        <dbReference type="Proteomes" id="UP000190092"/>
    </source>
</evidence>
<dbReference type="Proteomes" id="UP000190092">
    <property type="component" value="Unassembled WGS sequence"/>
</dbReference>
<organism evidence="1 2">
    <name type="scientific">Enhydrobacter aerosaccus</name>
    <dbReference type="NCBI Taxonomy" id="225324"/>
    <lineage>
        <taxon>Bacteria</taxon>
        <taxon>Pseudomonadati</taxon>
        <taxon>Pseudomonadota</taxon>
        <taxon>Alphaproteobacteria</taxon>
        <taxon>Hyphomicrobiales</taxon>
        <taxon>Enhydrobacter</taxon>
    </lineage>
</organism>
<reference evidence="2" key="1">
    <citation type="submission" date="2017-02" db="EMBL/GenBank/DDBJ databases">
        <authorList>
            <person name="Varghese N."/>
            <person name="Submissions S."/>
        </authorList>
    </citation>
    <scope>NUCLEOTIDE SEQUENCE [LARGE SCALE GENOMIC DNA]</scope>
    <source>
        <strain evidence="2">ATCC 27094</strain>
    </source>
</reference>
<dbReference type="EMBL" id="FUWJ01000002">
    <property type="protein sequence ID" value="SJZ78949.1"/>
    <property type="molecule type" value="Genomic_DNA"/>
</dbReference>
<evidence type="ECO:0000313" key="1">
    <source>
        <dbReference type="EMBL" id="SJZ78949.1"/>
    </source>
</evidence>
<protein>
    <submittedName>
        <fullName evidence="1">Uncharacterized protein</fullName>
    </submittedName>
</protein>
<dbReference type="AlphaFoldDB" id="A0A1T4NI60"/>
<keyword evidence="2" id="KW-1185">Reference proteome</keyword>